<dbReference type="EMBL" id="MVGT01002451">
    <property type="protein sequence ID" value="OVA07645.1"/>
    <property type="molecule type" value="Genomic_DNA"/>
</dbReference>
<evidence type="ECO:0000313" key="4">
    <source>
        <dbReference type="Proteomes" id="UP000195402"/>
    </source>
</evidence>
<comment type="caution">
    <text evidence="3">The sequence shown here is derived from an EMBL/GenBank/DDBJ whole genome shotgun (WGS) entry which is preliminary data.</text>
</comment>
<organism evidence="3 4">
    <name type="scientific">Macleaya cordata</name>
    <name type="common">Five-seeded plume-poppy</name>
    <name type="synonym">Bocconia cordata</name>
    <dbReference type="NCBI Taxonomy" id="56857"/>
    <lineage>
        <taxon>Eukaryota</taxon>
        <taxon>Viridiplantae</taxon>
        <taxon>Streptophyta</taxon>
        <taxon>Embryophyta</taxon>
        <taxon>Tracheophyta</taxon>
        <taxon>Spermatophyta</taxon>
        <taxon>Magnoliopsida</taxon>
        <taxon>Ranunculales</taxon>
        <taxon>Papaveraceae</taxon>
        <taxon>Papaveroideae</taxon>
        <taxon>Macleaya</taxon>
    </lineage>
</organism>
<accession>A0A200QB10</accession>
<keyword evidence="2" id="KW-0812">Transmembrane</keyword>
<reference evidence="3 4" key="1">
    <citation type="journal article" date="2017" name="Mol. Plant">
        <title>The Genome of Medicinal Plant Macleaya cordata Provides New Insights into Benzylisoquinoline Alkaloids Metabolism.</title>
        <authorList>
            <person name="Liu X."/>
            <person name="Liu Y."/>
            <person name="Huang P."/>
            <person name="Ma Y."/>
            <person name="Qing Z."/>
            <person name="Tang Q."/>
            <person name="Cao H."/>
            <person name="Cheng P."/>
            <person name="Zheng Y."/>
            <person name="Yuan Z."/>
            <person name="Zhou Y."/>
            <person name="Liu J."/>
            <person name="Tang Z."/>
            <person name="Zhuo Y."/>
            <person name="Zhang Y."/>
            <person name="Yu L."/>
            <person name="Huang J."/>
            <person name="Yang P."/>
            <person name="Peng Q."/>
            <person name="Zhang J."/>
            <person name="Jiang W."/>
            <person name="Zhang Z."/>
            <person name="Lin K."/>
            <person name="Ro D.K."/>
            <person name="Chen X."/>
            <person name="Xiong X."/>
            <person name="Shang Y."/>
            <person name="Huang S."/>
            <person name="Zeng J."/>
        </authorList>
    </citation>
    <scope>NUCLEOTIDE SEQUENCE [LARGE SCALE GENOMIC DNA]</scope>
    <source>
        <strain evidence="4">cv. BLH2017</strain>
        <tissue evidence="3">Root</tissue>
    </source>
</reference>
<dbReference type="OrthoDB" id="1738567at2759"/>
<dbReference type="OMA" id="RYDCLEW"/>
<name>A0A200QB10_MACCD</name>
<proteinExistence type="predicted"/>
<evidence type="ECO:0000256" key="2">
    <source>
        <dbReference type="SAM" id="Phobius"/>
    </source>
</evidence>
<dbReference type="AlphaFoldDB" id="A0A200QB10"/>
<gene>
    <name evidence="3" type="ORF">BVC80_7393g5</name>
</gene>
<keyword evidence="2" id="KW-1133">Transmembrane helix</keyword>
<feature type="transmembrane region" description="Helical" evidence="2">
    <location>
        <begin position="39"/>
        <end position="59"/>
    </location>
</feature>
<keyword evidence="2" id="KW-0472">Membrane</keyword>
<dbReference type="PANTHER" id="PTHR33429">
    <property type="entry name" value="OS02G0708000 PROTEIN-RELATED"/>
    <property type="match status" value="1"/>
</dbReference>
<sequence length="131" mass="13895">MATTALPDQPEQQQPAIYPQAAVSLASASGGAWRSSGSIGPFFAVMAVLTVLTVLSCLLSRICSRRASAPPLDIRYGDCIWWLQRKCSRCISSHDFDVEVGTKVVARKEINNGKSQGSTEIAAASSPPPST</sequence>
<protein>
    <recommendedName>
        <fullName evidence="5">Transmembrane protein</fullName>
    </recommendedName>
</protein>
<dbReference type="Proteomes" id="UP000195402">
    <property type="component" value="Unassembled WGS sequence"/>
</dbReference>
<keyword evidence="4" id="KW-1185">Reference proteome</keyword>
<feature type="region of interest" description="Disordered" evidence="1">
    <location>
        <begin position="109"/>
        <end position="131"/>
    </location>
</feature>
<evidence type="ECO:0000256" key="1">
    <source>
        <dbReference type="SAM" id="MobiDB-lite"/>
    </source>
</evidence>
<dbReference type="PANTHER" id="PTHR33429:SF23">
    <property type="entry name" value="OS02G0709350 PROTEIN"/>
    <property type="match status" value="1"/>
</dbReference>
<dbReference type="InParanoid" id="A0A200QB10"/>
<evidence type="ECO:0000313" key="3">
    <source>
        <dbReference type="EMBL" id="OVA07645.1"/>
    </source>
</evidence>
<evidence type="ECO:0008006" key="5">
    <source>
        <dbReference type="Google" id="ProtNLM"/>
    </source>
</evidence>